<dbReference type="Pfam" id="PF00106">
    <property type="entry name" value="adh_short"/>
    <property type="match status" value="1"/>
</dbReference>
<dbReference type="InterPro" id="IPR002347">
    <property type="entry name" value="SDR_fam"/>
</dbReference>
<comment type="caution">
    <text evidence="6">The sequence shown here is derived from an EMBL/GenBank/DDBJ whole genome shotgun (WGS) entry which is preliminary data.</text>
</comment>
<dbReference type="GO" id="GO:0005739">
    <property type="term" value="C:mitochondrion"/>
    <property type="evidence" value="ECO:0007669"/>
    <property type="project" value="UniProtKB-SubCell"/>
</dbReference>
<comment type="similarity">
    <text evidence="4">Belongs to the short-chain dehydrogenases/reductases (SDR) family. 17-beta-HSD 3 subfamily.</text>
</comment>
<evidence type="ECO:0000313" key="6">
    <source>
        <dbReference type="EMBL" id="KAK0171088.1"/>
    </source>
</evidence>
<feature type="transmembrane region" description="Helical" evidence="5">
    <location>
        <begin position="179"/>
        <end position="200"/>
    </location>
</feature>
<accession>A0AA39FKD1</accession>
<keyword evidence="7" id="KW-1185">Reference proteome</keyword>
<keyword evidence="3" id="KW-0496">Mitochondrion</keyword>
<dbReference type="PIRSF" id="PIRSF000126">
    <property type="entry name" value="11-beta-HSD1"/>
    <property type="match status" value="1"/>
</dbReference>
<evidence type="ECO:0000256" key="2">
    <source>
        <dbReference type="ARBA" id="ARBA00022857"/>
    </source>
</evidence>
<dbReference type="PANTHER" id="PTHR44889">
    <property type="entry name" value="INACTIVE HYDROXYSTEROID DEHYDROGENASE-LIKE PROTEIN 1"/>
    <property type="match status" value="1"/>
</dbReference>
<dbReference type="CDD" id="cd05356">
    <property type="entry name" value="17beta-HSD1_like_SDR_c"/>
    <property type="match status" value="1"/>
</dbReference>
<keyword evidence="5" id="KW-0812">Transmembrane</keyword>
<feature type="transmembrane region" description="Helical" evidence="5">
    <location>
        <begin position="273"/>
        <end position="294"/>
    </location>
</feature>
<protein>
    <recommendedName>
        <fullName evidence="8">Steroid dehydrogenase</fullName>
    </recommendedName>
</protein>
<dbReference type="PRINTS" id="PR00080">
    <property type="entry name" value="SDRFAMILY"/>
</dbReference>
<keyword evidence="5" id="KW-0472">Membrane</keyword>
<keyword evidence="2" id="KW-0521">NADP</keyword>
<keyword evidence="5" id="KW-1133">Transmembrane helix</keyword>
<evidence type="ECO:0000256" key="4">
    <source>
        <dbReference type="ARBA" id="ARBA00038261"/>
    </source>
</evidence>
<dbReference type="Proteomes" id="UP001168990">
    <property type="component" value="Unassembled WGS sequence"/>
</dbReference>
<reference evidence="6" key="1">
    <citation type="journal article" date="2023" name="bioRxiv">
        <title>Scaffold-level genome assemblies of two parasitoid biocontrol wasps reveal the parthenogenesis mechanism and an associated novel virus.</title>
        <authorList>
            <person name="Inwood S."/>
            <person name="Skelly J."/>
            <person name="Guhlin J."/>
            <person name="Harrop T."/>
            <person name="Goldson S."/>
            <person name="Dearden P."/>
        </authorList>
    </citation>
    <scope>NUCLEOTIDE SEQUENCE</scope>
    <source>
        <strain evidence="6">Irish</strain>
        <tissue evidence="6">Whole body</tissue>
    </source>
</reference>
<name>A0AA39FKD1_9HYME</name>
<dbReference type="Gene3D" id="3.40.50.720">
    <property type="entry name" value="NAD(P)-binding Rossmann-like Domain"/>
    <property type="match status" value="1"/>
</dbReference>
<dbReference type="PRINTS" id="PR00081">
    <property type="entry name" value="GDHRDH"/>
</dbReference>
<organism evidence="6 7">
    <name type="scientific">Microctonus aethiopoides</name>
    <dbReference type="NCBI Taxonomy" id="144406"/>
    <lineage>
        <taxon>Eukaryota</taxon>
        <taxon>Metazoa</taxon>
        <taxon>Ecdysozoa</taxon>
        <taxon>Arthropoda</taxon>
        <taxon>Hexapoda</taxon>
        <taxon>Insecta</taxon>
        <taxon>Pterygota</taxon>
        <taxon>Neoptera</taxon>
        <taxon>Endopterygota</taxon>
        <taxon>Hymenoptera</taxon>
        <taxon>Apocrita</taxon>
        <taxon>Ichneumonoidea</taxon>
        <taxon>Braconidae</taxon>
        <taxon>Euphorinae</taxon>
        <taxon>Microctonus</taxon>
    </lineage>
</organism>
<evidence type="ECO:0000256" key="1">
    <source>
        <dbReference type="ARBA" id="ARBA00004173"/>
    </source>
</evidence>
<evidence type="ECO:0008006" key="8">
    <source>
        <dbReference type="Google" id="ProtNLM"/>
    </source>
</evidence>
<evidence type="ECO:0000313" key="7">
    <source>
        <dbReference type="Proteomes" id="UP001168990"/>
    </source>
</evidence>
<evidence type="ECO:0000256" key="5">
    <source>
        <dbReference type="SAM" id="Phobius"/>
    </source>
</evidence>
<reference evidence="6" key="2">
    <citation type="submission" date="2023-03" db="EMBL/GenBank/DDBJ databases">
        <authorList>
            <person name="Inwood S.N."/>
            <person name="Skelly J.G."/>
            <person name="Guhlin J."/>
            <person name="Harrop T.W.R."/>
            <person name="Goldson S.G."/>
            <person name="Dearden P.K."/>
        </authorList>
    </citation>
    <scope>NUCLEOTIDE SEQUENCE</scope>
    <source>
        <strain evidence="6">Irish</strain>
        <tissue evidence="6">Whole body</tissue>
    </source>
</reference>
<dbReference type="AlphaFoldDB" id="A0AA39FKD1"/>
<dbReference type="InterPro" id="IPR036291">
    <property type="entry name" value="NAD(P)-bd_dom_sf"/>
</dbReference>
<sequence length="312" mass="35988">MFFVKKIGYLAIAYWSCQLYKNVFHRIYKVFFTPDRNIDLKKMGKWCMVAGCTQGIGRAYVEALAKRRMCVILVDAPSNNLYKFAKFIESTYNVETKIIELDISNEYIKYEIIEEEINDLEIGVLINNLNLVHDLHPEYFLDLNDNERIYNDIIRCNITVFTNICRILLPQMVERKRGVVVNVASTFAVIPSPLMTVFAASKAYVIKFSKDLAVEYEKSGVTIQCLCPASISTNISDTVPHGWITPNPRKYVESAIATIGKDNMTTGYFSHTILIGFLKLVHHLSSTTLIEWILTFMRRNRRRALHKYINNN</sequence>
<dbReference type="InterPro" id="IPR052149">
    <property type="entry name" value="17-beta-HSD3-like"/>
</dbReference>
<evidence type="ECO:0000256" key="3">
    <source>
        <dbReference type="ARBA" id="ARBA00023128"/>
    </source>
</evidence>
<proteinExistence type="inferred from homology"/>
<gene>
    <name evidence="6" type="ORF">PV328_008850</name>
</gene>
<dbReference type="EMBL" id="JAQQBS010000003">
    <property type="protein sequence ID" value="KAK0171088.1"/>
    <property type="molecule type" value="Genomic_DNA"/>
</dbReference>
<comment type="subcellular location">
    <subcellularLocation>
        <location evidence="1">Mitochondrion</location>
    </subcellularLocation>
</comment>
<dbReference type="SUPFAM" id="SSF51735">
    <property type="entry name" value="NAD(P)-binding Rossmann-fold domains"/>
    <property type="match status" value="1"/>
</dbReference>
<dbReference type="FunFam" id="3.40.50.720:FF:000137">
    <property type="entry name" value="Hydroxysteroid (17-beta) dehydrogenase 3"/>
    <property type="match status" value="1"/>
</dbReference>
<dbReference type="PANTHER" id="PTHR44889:SF1">
    <property type="entry name" value="INACTIVE HYDROXYSTEROID DEHYDROGENASE-LIKE PROTEIN 1"/>
    <property type="match status" value="1"/>
</dbReference>